<accession>A0A432ZZP9</accession>
<proteinExistence type="predicted"/>
<dbReference type="Proteomes" id="UP000268093">
    <property type="component" value="Unassembled WGS sequence"/>
</dbReference>
<evidence type="ECO:0000313" key="1">
    <source>
        <dbReference type="EMBL" id="RUO95793.1"/>
    </source>
</evidence>
<dbReference type="AlphaFoldDB" id="A0A432ZZP9"/>
<sequence>MNLGVEWFGLHAGRWVAVEELALGVNSSVIDLHPHSILPPLLLTRIRNQQFFPSRHAITAFFLRPSPDLKPINSPQHLLGYPLGDKCGGSRKFSQLIDGEDTVADHVGLRGGEGGEDQARAIAEDEGGSEVDCLEVLGLAWGGGDRDALFANQGVDRRRFANVRVAYQADHELVIVGVLGVFGICWLRKEIINKVGEEFSQ</sequence>
<name>A0A432ZZP9_9FUNG</name>
<protein>
    <submittedName>
        <fullName evidence="1">Uncharacterized protein</fullName>
    </submittedName>
</protein>
<comment type="caution">
    <text evidence="1">The sequence shown here is derived from an EMBL/GenBank/DDBJ whole genome shotgun (WGS) entry which is preliminary data.</text>
</comment>
<dbReference type="OrthoDB" id="61815at2759"/>
<keyword evidence="2" id="KW-1185">Reference proteome</keyword>
<reference evidence="1 2" key="1">
    <citation type="journal article" date="2018" name="New Phytol.">
        <title>Phylogenomics of Endogonaceae and evolution of mycorrhizas within Mucoromycota.</title>
        <authorList>
            <person name="Chang Y."/>
            <person name="Desiro A."/>
            <person name="Na H."/>
            <person name="Sandor L."/>
            <person name="Lipzen A."/>
            <person name="Clum A."/>
            <person name="Barry K."/>
            <person name="Grigoriev I.V."/>
            <person name="Martin F.M."/>
            <person name="Stajich J.E."/>
            <person name="Smith M.E."/>
            <person name="Bonito G."/>
            <person name="Spatafora J.W."/>
        </authorList>
    </citation>
    <scope>NUCLEOTIDE SEQUENCE [LARGE SCALE GENOMIC DNA]</scope>
    <source>
        <strain evidence="1 2">GMNB39</strain>
    </source>
</reference>
<evidence type="ECO:0000313" key="2">
    <source>
        <dbReference type="Proteomes" id="UP000268093"/>
    </source>
</evidence>
<organism evidence="1 2">
    <name type="scientific">Jimgerdemannia flammicorona</name>
    <dbReference type="NCBI Taxonomy" id="994334"/>
    <lineage>
        <taxon>Eukaryota</taxon>
        <taxon>Fungi</taxon>
        <taxon>Fungi incertae sedis</taxon>
        <taxon>Mucoromycota</taxon>
        <taxon>Mucoromycotina</taxon>
        <taxon>Endogonomycetes</taxon>
        <taxon>Endogonales</taxon>
        <taxon>Endogonaceae</taxon>
        <taxon>Jimgerdemannia</taxon>
    </lineage>
</organism>
<dbReference type="EMBL" id="RBNI01025833">
    <property type="protein sequence ID" value="RUO95793.1"/>
    <property type="molecule type" value="Genomic_DNA"/>
</dbReference>
<gene>
    <name evidence="1" type="ORF">BC936DRAFT_143212</name>
</gene>